<organism evidence="4 5">
    <name type="scientific">Ruminiclostridium cellulolyticum (strain ATCC 35319 / DSM 5812 / JCM 6584 / H10)</name>
    <name type="common">Clostridium cellulolyticum</name>
    <dbReference type="NCBI Taxonomy" id="394503"/>
    <lineage>
        <taxon>Bacteria</taxon>
        <taxon>Bacillati</taxon>
        <taxon>Bacillota</taxon>
        <taxon>Clostridia</taxon>
        <taxon>Eubacteriales</taxon>
        <taxon>Oscillospiraceae</taxon>
        <taxon>Ruminiclostridium</taxon>
    </lineage>
</organism>
<accession>B8I5Y0</accession>
<sequence>MSLKEKISEVTFSNEVGNTKMVKIANLLKNSSSNIYAKCEYLNPSGSHKDRTFNYIIEQLEKRGEISPGMTLVDCSTGNGGGALARCGKLKGYKIIVFMPEGMTEERISQIKSFDAEIIETPREKFLNGSVEAAGEYARIHENCYFLDQASNPLNREAWDNCGKEIVKSFDSLGEKVDYFICAIGTGGTFSGIAKQLKIYYPDIITVGIEVDKSAPLFSKRHNKEFKHKHHNMMGLGAGVLSSNTDENLVDIIETVSGEDSWTMMKKVIQDENLQIGPTSGANILMSLKYAKEYGSKNIVTVLFDSAWKYYSRWDGVYPEYQNLNL</sequence>
<dbReference type="SUPFAM" id="SSF53686">
    <property type="entry name" value="Tryptophan synthase beta subunit-like PLP-dependent enzymes"/>
    <property type="match status" value="1"/>
</dbReference>
<dbReference type="Gene3D" id="3.40.50.1100">
    <property type="match status" value="2"/>
</dbReference>
<feature type="domain" description="Tryptophan synthase beta chain-like PALP" evidence="3">
    <location>
        <begin position="14"/>
        <end position="304"/>
    </location>
</feature>
<dbReference type="Proteomes" id="UP000001349">
    <property type="component" value="Chromosome"/>
</dbReference>
<keyword evidence="2" id="KW-0663">Pyridoxal phosphate</keyword>
<name>B8I5Y0_RUMCH</name>
<dbReference type="InterPro" id="IPR001926">
    <property type="entry name" value="TrpB-like_PALP"/>
</dbReference>
<proteinExistence type="predicted"/>
<gene>
    <name evidence="4" type="ordered locus">Ccel_0413</name>
</gene>
<dbReference type="OrthoDB" id="9808024at2"/>
<dbReference type="Pfam" id="PF00291">
    <property type="entry name" value="PALP"/>
    <property type="match status" value="1"/>
</dbReference>
<dbReference type="KEGG" id="cce:Ccel_0413"/>
<evidence type="ECO:0000313" key="4">
    <source>
        <dbReference type="EMBL" id="ACL74797.1"/>
    </source>
</evidence>
<evidence type="ECO:0000313" key="5">
    <source>
        <dbReference type="Proteomes" id="UP000001349"/>
    </source>
</evidence>
<dbReference type="EMBL" id="CP001348">
    <property type="protein sequence ID" value="ACL74797.1"/>
    <property type="molecule type" value="Genomic_DNA"/>
</dbReference>
<evidence type="ECO:0000256" key="1">
    <source>
        <dbReference type="ARBA" id="ARBA00001933"/>
    </source>
</evidence>
<dbReference type="InterPro" id="IPR036052">
    <property type="entry name" value="TrpB-like_PALP_sf"/>
</dbReference>
<protein>
    <submittedName>
        <fullName evidence="4">Pyridoxal-5'-phosphate-dependent protein beta subunit</fullName>
    </submittedName>
</protein>
<keyword evidence="5" id="KW-1185">Reference proteome</keyword>
<dbReference type="CDD" id="cd01561">
    <property type="entry name" value="CBS_like"/>
    <property type="match status" value="1"/>
</dbReference>
<dbReference type="AlphaFoldDB" id="B8I5Y0"/>
<comment type="cofactor">
    <cofactor evidence="1">
        <name>pyridoxal 5'-phosphate</name>
        <dbReference type="ChEBI" id="CHEBI:597326"/>
    </cofactor>
</comment>
<evidence type="ECO:0000259" key="3">
    <source>
        <dbReference type="Pfam" id="PF00291"/>
    </source>
</evidence>
<dbReference type="InterPro" id="IPR050214">
    <property type="entry name" value="Cys_Synth/Cystath_Beta-Synth"/>
</dbReference>
<evidence type="ECO:0000256" key="2">
    <source>
        <dbReference type="ARBA" id="ARBA00022898"/>
    </source>
</evidence>
<reference evidence="4 5" key="1">
    <citation type="submission" date="2009-01" db="EMBL/GenBank/DDBJ databases">
        <title>Complete sequence of Clostridium cellulolyticum H10.</title>
        <authorList>
            <consortium name="US DOE Joint Genome Institute"/>
            <person name="Lucas S."/>
            <person name="Copeland A."/>
            <person name="Lapidus A."/>
            <person name="Glavina del Rio T."/>
            <person name="Dalin E."/>
            <person name="Tice H."/>
            <person name="Bruce D."/>
            <person name="Goodwin L."/>
            <person name="Pitluck S."/>
            <person name="Chertkov O."/>
            <person name="Saunders E."/>
            <person name="Brettin T."/>
            <person name="Detter J.C."/>
            <person name="Han C."/>
            <person name="Larimer F."/>
            <person name="Land M."/>
            <person name="Hauser L."/>
            <person name="Kyrpides N."/>
            <person name="Ivanova N."/>
            <person name="Zhou J."/>
            <person name="Richardson P."/>
        </authorList>
    </citation>
    <scope>NUCLEOTIDE SEQUENCE [LARGE SCALE GENOMIC DNA]</scope>
    <source>
        <strain evidence="5">ATCC 35319 / DSM 5812 / JCM 6584 / H10</strain>
    </source>
</reference>
<dbReference type="GO" id="GO:1901605">
    <property type="term" value="P:alpha-amino acid metabolic process"/>
    <property type="evidence" value="ECO:0007669"/>
    <property type="project" value="UniProtKB-ARBA"/>
</dbReference>
<dbReference type="HOGENOM" id="CLU_021018_1_0_9"/>
<dbReference type="RefSeq" id="WP_012634859.1">
    <property type="nucleotide sequence ID" value="NC_011898.1"/>
</dbReference>
<dbReference type="PANTHER" id="PTHR10314">
    <property type="entry name" value="CYSTATHIONINE BETA-SYNTHASE"/>
    <property type="match status" value="1"/>
</dbReference>
<dbReference type="STRING" id="394503.Ccel_0413"/>
<dbReference type="eggNOG" id="COG0031">
    <property type="taxonomic scope" value="Bacteria"/>
</dbReference>